<dbReference type="Proteomes" id="UP001497512">
    <property type="component" value="Chromosome 1"/>
</dbReference>
<protein>
    <submittedName>
        <fullName evidence="1">Uncharacterized protein</fullName>
    </submittedName>
</protein>
<evidence type="ECO:0000313" key="1">
    <source>
        <dbReference type="EMBL" id="CAK9189680.1"/>
    </source>
</evidence>
<accession>A0ABP0T851</accession>
<name>A0ABP0T851_9BRYO</name>
<dbReference type="EMBL" id="OZ019893">
    <property type="protein sequence ID" value="CAK9189680.1"/>
    <property type="molecule type" value="Genomic_DNA"/>
</dbReference>
<reference evidence="1 2" key="1">
    <citation type="submission" date="2024-02" db="EMBL/GenBank/DDBJ databases">
        <authorList>
            <consortium name="ELIXIR-Norway"/>
            <consortium name="Elixir Norway"/>
        </authorList>
    </citation>
    <scope>NUCLEOTIDE SEQUENCE [LARGE SCALE GENOMIC DNA]</scope>
</reference>
<organism evidence="1 2">
    <name type="scientific">Sphagnum troendelagicum</name>
    <dbReference type="NCBI Taxonomy" id="128251"/>
    <lineage>
        <taxon>Eukaryota</taxon>
        <taxon>Viridiplantae</taxon>
        <taxon>Streptophyta</taxon>
        <taxon>Embryophyta</taxon>
        <taxon>Bryophyta</taxon>
        <taxon>Sphagnophytina</taxon>
        <taxon>Sphagnopsida</taxon>
        <taxon>Sphagnales</taxon>
        <taxon>Sphagnaceae</taxon>
        <taxon>Sphagnum</taxon>
    </lineage>
</organism>
<proteinExistence type="predicted"/>
<sequence length="121" mass="14089">MQQHQQNAETKTPHSMQCFDLIAEGNRTDPEREEAWASEKWGPAYAVDENQYSQARTDGIAVRTAQRTLGRVASRTFKTPRRTLLVSVLRAMIILLGDHSSMRWVPRRRWLFHRSLFHLAN</sequence>
<keyword evidence="2" id="KW-1185">Reference proteome</keyword>
<evidence type="ECO:0000313" key="2">
    <source>
        <dbReference type="Proteomes" id="UP001497512"/>
    </source>
</evidence>
<gene>
    <name evidence="1" type="ORF">CSSPTR1EN2_LOCUS331</name>
</gene>